<gene>
    <name evidence="3" type="ORF">GW7_10703</name>
</gene>
<dbReference type="GO" id="GO:0030335">
    <property type="term" value="P:positive regulation of cell migration"/>
    <property type="evidence" value="ECO:0007669"/>
    <property type="project" value="TreeGrafter"/>
</dbReference>
<dbReference type="FunCoup" id="G5BL01">
    <property type="interactions" value="717"/>
</dbReference>
<feature type="domain" description="DH" evidence="2">
    <location>
        <begin position="251"/>
        <end position="412"/>
    </location>
</feature>
<dbReference type="EMBL" id="JH170858">
    <property type="protein sequence ID" value="EHB09962.1"/>
    <property type="molecule type" value="Genomic_DNA"/>
</dbReference>
<organism evidence="3 4">
    <name type="scientific">Heterocephalus glaber</name>
    <name type="common">Naked mole rat</name>
    <dbReference type="NCBI Taxonomy" id="10181"/>
    <lineage>
        <taxon>Eukaryota</taxon>
        <taxon>Metazoa</taxon>
        <taxon>Chordata</taxon>
        <taxon>Craniata</taxon>
        <taxon>Vertebrata</taxon>
        <taxon>Euteleostomi</taxon>
        <taxon>Mammalia</taxon>
        <taxon>Eutheria</taxon>
        <taxon>Euarchontoglires</taxon>
        <taxon>Glires</taxon>
        <taxon>Rodentia</taxon>
        <taxon>Hystricomorpha</taxon>
        <taxon>Bathyergidae</taxon>
        <taxon>Heterocephalus</taxon>
    </lineage>
</organism>
<dbReference type="AlphaFoldDB" id="G5BL01"/>
<reference evidence="3 4" key="1">
    <citation type="journal article" date="2011" name="Nature">
        <title>Genome sequencing reveals insights into physiology and longevity of the naked mole rat.</title>
        <authorList>
            <person name="Kim E.B."/>
            <person name="Fang X."/>
            <person name="Fushan A.A."/>
            <person name="Huang Z."/>
            <person name="Lobanov A.V."/>
            <person name="Han L."/>
            <person name="Marino S.M."/>
            <person name="Sun X."/>
            <person name="Turanov A.A."/>
            <person name="Yang P."/>
            <person name="Yim S.H."/>
            <person name="Zhao X."/>
            <person name="Kasaikina M.V."/>
            <person name="Stoletzki N."/>
            <person name="Peng C."/>
            <person name="Polak P."/>
            <person name="Xiong Z."/>
            <person name="Kiezun A."/>
            <person name="Zhu Y."/>
            <person name="Chen Y."/>
            <person name="Kryukov G.V."/>
            <person name="Zhang Q."/>
            <person name="Peshkin L."/>
            <person name="Yang L."/>
            <person name="Bronson R.T."/>
            <person name="Buffenstein R."/>
            <person name="Wang B."/>
            <person name="Han C."/>
            <person name="Li Q."/>
            <person name="Chen L."/>
            <person name="Zhao W."/>
            <person name="Sunyaev S.R."/>
            <person name="Park T.J."/>
            <person name="Zhang G."/>
            <person name="Wang J."/>
            <person name="Gladyshev V.N."/>
        </authorList>
    </citation>
    <scope>NUCLEOTIDE SEQUENCE [LARGE SCALE GENOMIC DNA]</scope>
</reference>
<dbReference type="PANTHER" id="PTHR47056">
    <property type="entry name" value="RHO GUANINE NUCLEOTIDE EXCHANGE FACTOR 39"/>
    <property type="match status" value="1"/>
</dbReference>
<dbReference type="SMART" id="SM00325">
    <property type="entry name" value="RhoGEF"/>
    <property type="match status" value="2"/>
</dbReference>
<dbReference type="SUPFAM" id="SSF50729">
    <property type="entry name" value="PH domain-like"/>
    <property type="match status" value="1"/>
</dbReference>
<dbReference type="SUPFAM" id="SSF48065">
    <property type="entry name" value="DBL homology domain (DH-domain)"/>
    <property type="match status" value="2"/>
</dbReference>
<dbReference type="InParanoid" id="G5BL01"/>
<dbReference type="InterPro" id="IPR000219">
    <property type="entry name" value="DH_dom"/>
</dbReference>
<evidence type="ECO:0000313" key="4">
    <source>
        <dbReference type="Proteomes" id="UP000006813"/>
    </source>
</evidence>
<dbReference type="eggNOG" id="ENOG502QTR5">
    <property type="taxonomic scope" value="Eukaryota"/>
</dbReference>
<dbReference type="SMART" id="SM00233">
    <property type="entry name" value="PH"/>
    <property type="match status" value="1"/>
</dbReference>
<dbReference type="InterPro" id="IPR042987">
    <property type="entry name" value="ARHGEF39"/>
</dbReference>
<dbReference type="Gene3D" id="1.20.900.10">
    <property type="entry name" value="Dbl homology (DH) domain"/>
    <property type="match status" value="2"/>
</dbReference>
<dbReference type="GO" id="GO:0005085">
    <property type="term" value="F:guanyl-nucleotide exchange factor activity"/>
    <property type="evidence" value="ECO:0007669"/>
    <property type="project" value="InterPro"/>
</dbReference>
<proteinExistence type="predicted"/>
<dbReference type="PROSITE" id="PS50010">
    <property type="entry name" value="DH_2"/>
    <property type="match status" value="2"/>
</dbReference>
<dbReference type="PROSITE" id="PS50003">
    <property type="entry name" value="PH_DOMAIN"/>
    <property type="match status" value="1"/>
</dbReference>
<dbReference type="STRING" id="10181.G5BL01"/>
<accession>G5BL01</accession>
<feature type="domain" description="DH" evidence="2">
    <location>
        <begin position="22"/>
        <end position="180"/>
    </location>
</feature>
<dbReference type="InterPro" id="IPR035899">
    <property type="entry name" value="DBL_dom_sf"/>
</dbReference>
<dbReference type="InterPro" id="IPR011993">
    <property type="entry name" value="PH-like_dom_sf"/>
</dbReference>
<evidence type="ECO:0008006" key="5">
    <source>
        <dbReference type="Google" id="ProtNLM"/>
    </source>
</evidence>
<feature type="domain" description="PH" evidence="1">
    <location>
        <begin position="473"/>
        <end position="577"/>
    </location>
</feature>
<dbReference type="PANTHER" id="PTHR47056:SF1">
    <property type="entry name" value="RHO GUANINE NUCLEOTIDE EXCHANGE FACTOR 39"/>
    <property type="match status" value="1"/>
</dbReference>
<evidence type="ECO:0000313" key="3">
    <source>
        <dbReference type="EMBL" id="EHB09962.1"/>
    </source>
</evidence>
<dbReference type="Gene3D" id="2.30.29.30">
    <property type="entry name" value="Pleckstrin-homology domain (PH domain)/Phosphotyrosine-binding domain (PTB)"/>
    <property type="match status" value="1"/>
</dbReference>
<evidence type="ECO:0000259" key="2">
    <source>
        <dbReference type="PROSITE" id="PS50010"/>
    </source>
</evidence>
<dbReference type="InterPro" id="IPR001849">
    <property type="entry name" value="PH_domain"/>
</dbReference>
<dbReference type="Pfam" id="PF00621">
    <property type="entry name" value="RhoGEF"/>
    <property type="match status" value="2"/>
</dbReference>
<sequence length="577" mass="65198">MASPGTGARCPLLEQRARWERKRACTARELLETERRYQEQLGLVDTYFLGILKAKGTLPPPERQALFGCWELIYGASLELLPYLEGGHWGQGLEGFCLHLELYTQFAANAERSQTTLREQLKKNKRFRKFVKLQEGRPQFGGLQLQDLLLLPLQRLHQYENLVIALAENTGPNSPDHQQLTPGSVQALVGQAMASPGTGARCPLLEQRARWERKRACTARELQALVGQAMASPGTGARCPLLEQRARWERKRACTARELLETERRYQEQLGLVDTYFLGILKAKGTLPPPERQALFGCWELIYGASLELLPYLEGGHWGQGLEGFCLHLELYTQFAANAERSQTTLREQLKKNKRFRKFVKLQEGRPQFGGLQLQDLLLLPLQRLHQYENLVIALAENTGPNSPDHQQLTLAQSQNYIGSDVEDAIPGAARLVSETAQRVHTIDQKQKNDQHLRRVQALLSGRQAKGLTSGRWFLRQGWLLVVPPTGEPRPRMFFLFSDVLLMAKPRPSLHLLKSGTFACRALYPMAQCLLCRVFGHSGGPCGGLLSLSFPREKLLLMSTDQEELSHWYQSLALAIR</sequence>
<dbReference type="Proteomes" id="UP000006813">
    <property type="component" value="Unassembled WGS sequence"/>
</dbReference>
<name>G5BL01_HETGA</name>
<protein>
    <recommendedName>
        <fullName evidence="5">Rho guanine nucleotide exchange factor 39</fullName>
    </recommendedName>
</protein>
<evidence type="ECO:0000259" key="1">
    <source>
        <dbReference type="PROSITE" id="PS50003"/>
    </source>
</evidence>
<dbReference type="GO" id="GO:0005886">
    <property type="term" value="C:plasma membrane"/>
    <property type="evidence" value="ECO:0007669"/>
    <property type="project" value="TreeGrafter"/>
</dbReference>